<evidence type="ECO:0000256" key="1">
    <source>
        <dbReference type="SAM" id="MobiDB-lite"/>
    </source>
</evidence>
<dbReference type="Proteomes" id="UP000832097">
    <property type="component" value="Chromosome"/>
</dbReference>
<dbReference type="EMBL" id="CP094528">
    <property type="protein sequence ID" value="UOE43951.1"/>
    <property type="molecule type" value="Genomic_DNA"/>
</dbReference>
<sequence>MNGDELTSSEFESLLAELAEATAEIERETRAQRDAFRAQRDADRERDDAAAAARRNGEHGRDWQVLQQRIDLSRTTLADIVNGVDDSDEARQVRRVMQRGLPEARQQFADLAADEQQADAVRGIGEAQAELARTIDRARAISLDFAGGLGIPRA</sequence>
<evidence type="ECO:0000313" key="3">
    <source>
        <dbReference type="Proteomes" id="UP000832097"/>
    </source>
</evidence>
<keyword evidence="3" id="KW-1185">Reference proteome</keyword>
<name>A0ABY4C1D9_9MICO</name>
<protein>
    <submittedName>
        <fullName evidence="2">Uncharacterized protein</fullName>
    </submittedName>
</protein>
<organism evidence="2 3">
    <name type="scientific">Agromyces larvae</name>
    <dbReference type="NCBI Taxonomy" id="2929802"/>
    <lineage>
        <taxon>Bacteria</taxon>
        <taxon>Bacillati</taxon>
        <taxon>Actinomycetota</taxon>
        <taxon>Actinomycetes</taxon>
        <taxon>Micrococcales</taxon>
        <taxon>Microbacteriaceae</taxon>
        <taxon>Agromyces</taxon>
    </lineage>
</organism>
<evidence type="ECO:0000313" key="2">
    <source>
        <dbReference type="EMBL" id="UOE43951.1"/>
    </source>
</evidence>
<accession>A0ABY4C1D9</accession>
<reference evidence="2 3" key="1">
    <citation type="submission" date="2022-03" db="EMBL/GenBank/DDBJ databases">
        <title>Mucilaginibacter sp. isolated from the gut of Protaetia brevitarsis seulensis larvae.</title>
        <authorList>
            <person name="Won M."/>
            <person name="Kim S.-J."/>
            <person name="Kwon S.-W."/>
        </authorList>
    </citation>
    <scope>NUCLEOTIDE SEQUENCE [LARGE SCALE GENOMIC DNA]</scope>
    <source>
        <strain evidence="2 3">CFWR-12</strain>
    </source>
</reference>
<feature type="region of interest" description="Disordered" evidence="1">
    <location>
        <begin position="25"/>
        <end position="60"/>
    </location>
</feature>
<gene>
    <name evidence="2" type="ORF">MTO99_17600</name>
</gene>
<dbReference type="RefSeq" id="WP_243555414.1">
    <property type="nucleotide sequence ID" value="NZ_CP094528.1"/>
</dbReference>
<proteinExistence type="predicted"/>